<dbReference type="PROSITE" id="PS50110">
    <property type="entry name" value="RESPONSE_REGULATORY"/>
    <property type="match status" value="1"/>
</dbReference>
<dbReference type="GO" id="GO:0005829">
    <property type="term" value="C:cytosol"/>
    <property type="evidence" value="ECO:0007669"/>
    <property type="project" value="TreeGrafter"/>
</dbReference>
<evidence type="ECO:0000256" key="7">
    <source>
        <dbReference type="PROSITE-ProRule" id="PRU01091"/>
    </source>
</evidence>
<dbReference type="EMBL" id="LQQY01000002">
    <property type="protein sequence ID" value="KZE53375.1"/>
    <property type="molecule type" value="Genomic_DNA"/>
</dbReference>
<dbReference type="InterPro" id="IPR001867">
    <property type="entry name" value="OmpR/PhoB-type_DNA-bd"/>
</dbReference>
<gene>
    <name evidence="10" type="ORF">AV649_11470</name>
</gene>
<feature type="modified residue" description="4-aspartylphosphate" evidence="6">
    <location>
        <position position="68"/>
    </location>
</feature>
<dbReference type="Gene3D" id="3.40.50.2300">
    <property type="match status" value="1"/>
</dbReference>
<dbReference type="InterPro" id="IPR036388">
    <property type="entry name" value="WH-like_DNA-bd_sf"/>
</dbReference>
<evidence type="ECO:0000256" key="3">
    <source>
        <dbReference type="ARBA" id="ARBA00023015"/>
    </source>
</evidence>
<evidence type="ECO:0000256" key="4">
    <source>
        <dbReference type="ARBA" id="ARBA00023125"/>
    </source>
</evidence>
<dbReference type="GO" id="GO:0000156">
    <property type="term" value="F:phosphorelay response regulator activity"/>
    <property type="evidence" value="ECO:0007669"/>
    <property type="project" value="TreeGrafter"/>
</dbReference>
<evidence type="ECO:0000256" key="6">
    <source>
        <dbReference type="PROSITE-ProRule" id="PRU00169"/>
    </source>
</evidence>
<proteinExistence type="predicted"/>
<dbReference type="Gene3D" id="1.10.10.10">
    <property type="entry name" value="Winged helix-like DNA-binding domain superfamily/Winged helix DNA-binding domain"/>
    <property type="match status" value="1"/>
</dbReference>
<comment type="caution">
    <text evidence="10">The sequence shown here is derived from an EMBL/GenBank/DDBJ whole genome shotgun (WGS) entry which is preliminary data.</text>
</comment>
<keyword evidence="2" id="KW-0902">Two-component regulatory system</keyword>
<sequence>MKHDIDCKKRRDEARVKTHVLVVEDETQIARVLKMELEYEGYEVTVEHEGKKGLERALQSGVDLILLDVMLPGLSGFEVLRRIRKEDRDTPVILLTARNTTFDKVSGLDQGANDYVTKPFEIEELLARIRACLRNHSPGEVKDELLVSVEDLVVNTETREVCRGGSSITLTPKEYDFLVYLMVNKNKVVTRENIILNVWGYEYEGETNVIDVFIRHLRVKVDEGFPKQLITTVRGVGFTMKENSDEDHNQD</sequence>
<keyword evidence="5" id="KW-0804">Transcription</keyword>
<dbReference type="Proteomes" id="UP000076510">
    <property type="component" value="Unassembled WGS sequence"/>
</dbReference>
<dbReference type="InterPro" id="IPR039420">
    <property type="entry name" value="WalR-like"/>
</dbReference>
<dbReference type="FunFam" id="1.10.10.10:FF:000005">
    <property type="entry name" value="Two-component system response regulator"/>
    <property type="match status" value="1"/>
</dbReference>
<dbReference type="InterPro" id="IPR011006">
    <property type="entry name" value="CheY-like_superfamily"/>
</dbReference>
<evidence type="ECO:0000256" key="1">
    <source>
        <dbReference type="ARBA" id="ARBA00022553"/>
    </source>
</evidence>
<dbReference type="RefSeq" id="WP_063190490.1">
    <property type="nucleotide sequence ID" value="NZ_JBLGCT010000002.1"/>
</dbReference>
<protein>
    <submittedName>
        <fullName evidence="10">PhoB family transcriptional regulator</fullName>
    </submittedName>
</protein>
<dbReference type="Gene3D" id="6.10.250.690">
    <property type="match status" value="1"/>
</dbReference>
<evidence type="ECO:0000256" key="2">
    <source>
        <dbReference type="ARBA" id="ARBA00023012"/>
    </source>
</evidence>
<dbReference type="InterPro" id="IPR001789">
    <property type="entry name" value="Sig_transdc_resp-reg_receiver"/>
</dbReference>
<dbReference type="FunFam" id="3.40.50.2300:FF:000001">
    <property type="entry name" value="DNA-binding response regulator PhoB"/>
    <property type="match status" value="1"/>
</dbReference>
<keyword evidence="3" id="KW-0805">Transcription regulation</keyword>
<dbReference type="SUPFAM" id="SSF52172">
    <property type="entry name" value="CheY-like"/>
    <property type="match status" value="1"/>
</dbReference>
<dbReference type="Pfam" id="PF00486">
    <property type="entry name" value="Trans_reg_C"/>
    <property type="match status" value="1"/>
</dbReference>
<dbReference type="Pfam" id="PF00072">
    <property type="entry name" value="Response_reg"/>
    <property type="match status" value="1"/>
</dbReference>
<dbReference type="CDD" id="cd00383">
    <property type="entry name" value="trans_reg_C"/>
    <property type="match status" value="1"/>
</dbReference>
<dbReference type="PANTHER" id="PTHR48111">
    <property type="entry name" value="REGULATOR OF RPOS"/>
    <property type="match status" value="1"/>
</dbReference>
<organism evidence="10 11">
    <name type="scientific">Rossellomorea marisflavi</name>
    <dbReference type="NCBI Taxonomy" id="189381"/>
    <lineage>
        <taxon>Bacteria</taxon>
        <taxon>Bacillati</taxon>
        <taxon>Bacillota</taxon>
        <taxon>Bacilli</taxon>
        <taxon>Bacillales</taxon>
        <taxon>Bacillaceae</taxon>
        <taxon>Rossellomorea</taxon>
    </lineage>
</organism>
<evidence type="ECO:0000259" key="8">
    <source>
        <dbReference type="PROSITE" id="PS50110"/>
    </source>
</evidence>
<evidence type="ECO:0000313" key="11">
    <source>
        <dbReference type="Proteomes" id="UP000076510"/>
    </source>
</evidence>
<evidence type="ECO:0000313" key="10">
    <source>
        <dbReference type="EMBL" id="KZE53375.1"/>
    </source>
</evidence>
<dbReference type="PROSITE" id="PS51755">
    <property type="entry name" value="OMPR_PHOB"/>
    <property type="match status" value="1"/>
</dbReference>
<dbReference type="GO" id="GO:0000976">
    <property type="term" value="F:transcription cis-regulatory region binding"/>
    <property type="evidence" value="ECO:0007669"/>
    <property type="project" value="TreeGrafter"/>
</dbReference>
<accession>A0A165LZ16</accession>
<reference evidence="11" key="1">
    <citation type="submission" date="2016-01" db="EMBL/GenBank/DDBJ databases">
        <title>Whole genome sequencing of Bhargavaea cecembensis T14.</title>
        <authorList>
            <person name="Hong K.W."/>
        </authorList>
    </citation>
    <scope>NUCLEOTIDE SEQUENCE [LARGE SCALE GENOMIC DNA]</scope>
    <source>
        <strain evidence="11">M19</strain>
    </source>
</reference>
<dbReference type="PANTHER" id="PTHR48111:SF22">
    <property type="entry name" value="REGULATOR OF RPOS"/>
    <property type="match status" value="1"/>
</dbReference>
<dbReference type="GO" id="GO:0032993">
    <property type="term" value="C:protein-DNA complex"/>
    <property type="evidence" value="ECO:0007669"/>
    <property type="project" value="TreeGrafter"/>
</dbReference>
<dbReference type="GO" id="GO:0006355">
    <property type="term" value="P:regulation of DNA-templated transcription"/>
    <property type="evidence" value="ECO:0007669"/>
    <property type="project" value="InterPro"/>
</dbReference>
<dbReference type="AlphaFoldDB" id="A0A165LZ16"/>
<dbReference type="SMART" id="SM00448">
    <property type="entry name" value="REC"/>
    <property type="match status" value="1"/>
</dbReference>
<feature type="domain" description="Response regulatory" evidence="8">
    <location>
        <begin position="19"/>
        <end position="133"/>
    </location>
</feature>
<feature type="domain" description="OmpR/PhoB-type" evidence="9">
    <location>
        <begin position="144"/>
        <end position="242"/>
    </location>
</feature>
<evidence type="ECO:0000256" key="5">
    <source>
        <dbReference type="ARBA" id="ARBA00023163"/>
    </source>
</evidence>
<dbReference type="OrthoDB" id="9790442at2"/>
<evidence type="ECO:0000259" key="9">
    <source>
        <dbReference type="PROSITE" id="PS51755"/>
    </source>
</evidence>
<keyword evidence="4 7" id="KW-0238">DNA-binding</keyword>
<feature type="DNA-binding region" description="OmpR/PhoB-type" evidence="7">
    <location>
        <begin position="144"/>
        <end position="242"/>
    </location>
</feature>
<name>A0A165LZ16_9BACI</name>
<dbReference type="SMART" id="SM00862">
    <property type="entry name" value="Trans_reg_C"/>
    <property type="match status" value="1"/>
</dbReference>
<keyword evidence="1 6" id="KW-0597">Phosphoprotein</keyword>